<feature type="transmembrane region" description="Helical" evidence="1">
    <location>
        <begin position="20"/>
        <end position="39"/>
    </location>
</feature>
<gene>
    <name evidence="2" type="ORF">SPARVUS_LOCUS16230970</name>
</gene>
<accession>A0ABN9HK05</accession>
<reference evidence="2" key="1">
    <citation type="submission" date="2023-05" db="EMBL/GenBank/DDBJ databases">
        <authorList>
            <person name="Stuckert A."/>
        </authorList>
    </citation>
    <scope>NUCLEOTIDE SEQUENCE</scope>
</reference>
<keyword evidence="1" id="KW-1133">Transmembrane helix</keyword>
<sequence length="40" mass="4207">MSCPPPPPQIVNSVVQGPLIPTVLNCIVIVLSTLMLYSAT</sequence>
<evidence type="ECO:0000313" key="2">
    <source>
        <dbReference type="EMBL" id="CAI9622121.1"/>
    </source>
</evidence>
<comment type="caution">
    <text evidence="2">The sequence shown here is derived from an EMBL/GenBank/DDBJ whole genome shotgun (WGS) entry which is preliminary data.</text>
</comment>
<name>A0ABN9HK05_9NEOB</name>
<keyword evidence="1" id="KW-0472">Membrane</keyword>
<evidence type="ECO:0000313" key="3">
    <source>
        <dbReference type="Proteomes" id="UP001162483"/>
    </source>
</evidence>
<dbReference type="EMBL" id="CATNWA010021288">
    <property type="protein sequence ID" value="CAI9622121.1"/>
    <property type="molecule type" value="Genomic_DNA"/>
</dbReference>
<protein>
    <submittedName>
        <fullName evidence="2">Uncharacterized protein</fullName>
    </submittedName>
</protein>
<proteinExistence type="predicted"/>
<evidence type="ECO:0000256" key="1">
    <source>
        <dbReference type="SAM" id="Phobius"/>
    </source>
</evidence>
<organism evidence="2 3">
    <name type="scientific">Staurois parvus</name>
    <dbReference type="NCBI Taxonomy" id="386267"/>
    <lineage>
        <taxon>Eukaryota</taxon>
        <taxon>Metazoa</taxon>
        <taxon>Chordata</taxon>
        <taxon>Craniata</taxon>
        <taxon>Vertebrata</taxon>
        <taxon>Euteleostomi</taxon>
        <taxon>Amphibia</taxon>
        <taxon>Batrachia</taxon>
        <taxon>Anura</taxon>
        <taxon>Neobatrachia</taxon>
        <taxon>Ranoidea</taxon>
        <taxon>Ranidae</taxon>
        <taxon>Staurois</taxon>
    </lineage>
</organism>
<dbReference type="Proteomes" id="UP001162483">
    <property type="component" value="Unassembled WGS sequence"/>
</dbReference>
<keyword evidence="1" id="KW-0812">Transmembrane</keyword>
<keyword evidence="3" id="KW-1185">Reference proteome</keyword>